<proteinExistence type="predicted"/>
<keyword evidence="4 6" id="KW-0862">Zinc</keyword>
<sequence length="414" mass="46474">MANAIVDALNMCRFCLCHEDLMPFSQAKSSSLTFEDVLHYTGIVLSENQDFIICEECCISINSAANFRRTCLRNDAVFRSLVSFGDRIAKNNFTVKRVAAQQVERAEKSTAITANESEIITLDDSESDDASPLCEEPVPAGTNTVPPKEYEGTEDGKTSSNDESDVVALDGDDSNFSMASLNGEPTSEALDETIDPKDEQTTTASTSEFDREGTSVGTERDEFPADESDSDYSLPSLYSECMRKEGKIEKPKPIWYECLLCGCKTMDVKRHVQKRHTGKPQCPYCSYQPVNLANHINSMHKAKVTRKPEVREENLKVCCTQCPKKFLREKSLKLHVRKHHDTRPIILTCEECGKGFVNKIGYTIHMQSVHESAKQYECQSCYKKLSLSAYKEHIKEHSPLASKCDDCGKLFKNM</sequence>
<evidence type="ECO:0000259" key="9">
    <source>
        <dbReference type="PROSITE" id="PS51915"/>
    </source>
</evidence>
<dbReference type="VEuPathDB" id="VectorBase:ASIS006696"/>
<accession>A0A084WH10</accession>
<dbReference type="EMBL" id="ATLV01023778">
    <property type="status" value="NOT_ANNOTATED_CDS"/>
    <property type="molecule type" value="Genomic_DNA"/>
</dbReference>
<dbReference type="EnsemblMetazoa" id="ASIC017707-RA">
    <property type="protein sequence ID" value="ASIC017707-PA"/>
    <property type="gene ID" value="ASIC017707"/>
</dbReference>
<evidence type="ECO:0000259" key="8">
    <source>
        <dbReference type="PROSITE" id="PS50157"/>
    </source>
</evidence>
<gene>
    <name evidence="10" type="ORF">ZHAS_00017707</name>
</gene>
<feature type="compositionally biased region" description="Acidic residues" evidence="7">
    <location>
        <begin position="162"/>
        <end position="173"/>
    </location>
</feature>
<evidence type="ECO:0000256" key="4">
    <source>
        <dbReference type="ARBA" id="ARBA00022833"/>
    </source>
</evidence>
<keyword evidence="12" id="KW-1185">Reference proteome</keyword>
<evidence type="ECO:0000256" key="5">
    <source>
        <dbReference type="PROSITE-ProRule" id="PRU00042"/>
    </source>
</evidence>
<reference evidence="11" key="2">
    <citation type="submission" date="2020-05" db="UniProtKB">
        <authorList>
            <consortium name="EnsemblMetazoa"/>
        </authorList>
    </citation>
    <scope>IDENTIFICATION</scope>
</reference>
<organism evidence="10">
    <name type="scientific">Anopheles sinensis</name>
    <name type="common">Mosquito</name>
    <dbReference type="NCBI Taxonomy" id="74873"/>
    <lineage>
        <taxon>Eukaryota</taxon>
        <taxon>Metazoa</taxon>
        <taxon>Ecdysozoa</taxon>
        <taxon>Arthropoda</taxon>
        <taxon>Hexapoda</taxon>
        <taxon>Insecta</taxon>
        <taxon>Pterygota</taxon>
        <taxon>Neoptera</taxon>
        <taxon>Endopterygota</taxon>
        <taxon>Diptera</taxon>
        <taxon>Nematocera</taxon>
        <taxon>Culicoidea</taxon>
        <taxon>Culicidae</taxon>
        <taxon>Anophelinae</taxon>
        <taxon>Anopheles</taxon>
    </lineage>
</organism>
<evidence type="ECO:0000313" key="12">
    <source>
        <dbReference type="Proteomes" id="UP000030765"/>
    </source>
</evidence>
<evidence type="ECO:0000313" key="10">
    <source>
        <dbReference type="EMBL" id="KFB49504.1"/>
    </source>
</evidence>
<dbReference type="InterPro" id="IPR036236">
    <property type="entry name" value="Znf_C2H2_sf"/>
</dbReference>
<feature type="binding site" evidence="6">
    <location>
        <position position="15"/>
    </location>
    <ligand>
        <name>Zn(2+)</name>
        <dbReference type="ChEBI" id="CHEBI:29105"/>
    </ligand>
</feature>
<dbReference type="OrthoDB" id="7758429at2759"/>
<dbReference type="PANTHER" id="PTHR24379">
    <property type="entry name" value="KRAB AND ZINC FINGER DOMAIN-CONTAINING"/>
    <property type="match status" value="1"/>
</dbReference>
<dbReference type="SUPFAM" id="SSF57667">
    <property type="entry name" value="beta-beta-alpha zinc fingers"/>
    <property type="match status" value="1"/>
</dbReference>
<dbReference type="STRING" id="74873.A0A084WH10"/>
<feature type="compositionally biased region" description="Basic and acidic residues" evidence="7">
    <location>
        <begin position="208"/>
        <end position="223"/>
    </location>
</feature>
<feature type="region of interest" description="Disordered" evidence="7">
    <location>
        <begin position="116"/>
        <end position="231"/>
    </location>
</feature>
<dbReference type="VEuPathDB" id="VectorBase:ASIC017707"/>
<name>A0A084WH10_ANOSI</name>
<feature type="domain" description="C2H2-type" evidence="8">
    <location>
        <begin position="317"/>
        <end position="344"/>
    </location>
</feature>
<evidence type="ECO:0000256" key="1">
    <source>
        <dbReference type="ARBA" id="ARBA00022723"/>
    </source>
</evidence>
<feature type="binding site" evidence="6">
    <location>
        <position position="12"/>
    </location>
    <ligand>
        <name>Zn(2+)</name>
        <dbReference type="ChEBI" id="CHEBI:29105"/>
    </ligand>
</feature>
<evidence type="ECO:0000256" key="3">
    <source>
        <dbReference type="ARBA" id="ARBA00022771"/>
    </source>
</evidence>
<dbReference type="Proteomes" id="UP000030765">
    <property type="component" value="Unassembled WGS sequence"/>
</dbReference>
<dbReference type="OMA" id="ICHECAN"/>
<dbReference type="AlphaFoldDB" id="A0A084WH10"/>
<dbReference type="SMART" id="SM00868">
    <property type="entry name" value="zf-AD"/>
    <property type="match status" value="1"/>
</dbReference>
<dbReference type="PROSITE" id="PS50157">
    <property type="entry name" value="ZINC_FINGER_C2H2_2"/>
    <property type="match status" value="2"/>
</dbReference>
<dbReference type="InterPro" id="IPR012934">
    <property type="entry name" value="Znf_AD"/>
</dbReference>
<dbReference type="InterPro" id="IPR013087">
    <property type="entry name" value="Znf_C2H2_type"/>
</dbReference>
<keyword evidence="3 5" id="KW-0863">Zinc-finger</keyword>
<dbReference type="PROSITE" id="PS51915">
    <property type="entry name" value="ZAD"/>
    <property type="match status" value="1"/>
</dbReference>
<feature type="domain" description="C2H2-type" evidence="8">
    <location>
        <begin position="347"/>
        <end position="375"/>
    </location>
</feature>
<dbReference type="GO" id="GO:0005634">
    <property type="term" value="C:nucleus"/>
    <property type="evidence" value="ECO:0007669"/>
    <property type="project" value="InterPro"/>
</dbReference>
<feature type="binding site" evidence="6">
    <location>
        <position position="57"/>
    </location>
    <ligand>
        <name>Zn(2+)</name>
        <dbReference type="ChEBI" id="CHEBI:29105"/>
    </ligand>
</feature>
<dbReference type="GO" id="GO:0008270">
    <property type="term" value="F:zinc ion binding"/>
    <property type="evidence" value="ECO:0007669"/>
    <property type="project" value="UniProtKB-UniRule"/>
</dbReference>
<protein>
    <submittedName>
        <fullName evidence="10">AGAP011404-PA-like protein</fullName>
    </submittedName>
</protein>
<keyword evidence="2" id="KW-0677">Repeat</keyword>
<feature type="compositionally biased region" description="Polar residues" evidence="7">
    <location>
        <begin position="174"/>
        <end position="185"/>
    </location>
</feature>
<keyword evidence="1 6" id="KW-0479">Metal-binding</keyword>
<feature type="binding site" evidence="6">
    <location>
        <position position="54"/>
    </location>
    <ligand>
        <name>Zn(2+)</name>
        <dbReference type="ChEBI" id="CHEBI:29105"/>
    </ligand>
</feature>
<feature type="compositionally biased region" description="Basic and acidic residues" evidence="7">
    <location>
        <begin position="148"/>
        <end position="157"/>
    </location>
</feature>
<reference evidence="10 12" key="1">
    <citation type="journal article" date="2014" name="BMC Genomics">
        <title>Genome sequence of Anopheles sinensis provides insight into genetics basis of mosquito competence for malaria parasites.</title>
        <authorList>
            <person name="Zhou D."/>
            <person name="Zhang D."/>
            <person name="Ding G."/>
            <person name="Shi L."/>
            <person name="Hou Q."/>
            <person name="Ye Y."/>
            <person name="Xu Y."/>
            <person name="Zhou H."/>
            <person name="Xiong C."/>
            <person name="Li S."/>
            <person name="Yu J."/>
            <person name="Hong S."/>
            <person name="Yu X."/>
            <person name="Zou P."/>
            <person name="Chen C."/>
            <person name="Chang X."/>
            <person name="Wang W."/>
            <person name="Lv Y."/>
            <person name="Sun Y."/>
            <person name="Ma L."/>
            <person name="Shen B."/>
            <person name="Zhu C."/>
        </authorList>
    </citation>
    <scope>NUCLEOTIDE SEQUENCE [LARGE SCALE GENOMIC DNA]</scope>
</reference>
<dbReference type="Pfam" id="PF07776">
    <property type="entry name" value="zf-AD"/>
    <property type="match status" value="1"/>
</dbReference>
<evidence type="ECO:0000256" key="6">
    <source>
        <dbReference type="PROSITE-ProRule" id="PRU01263"/>
    </source>
</evidence>
<dbReference type="PROSITE" id="PS00028">
    <property type="entry name" value="ZINC_FINGER_C2H2_1"/>
    <property type="match status" value="2"/>
</dbReference>
<evidence type="ECO:0000256" key="2">
    <source>
        <dbReference type="ARBA" id="ARBA00022737"/>
    </source>
</evidence>
<dbReference type="Gene3D" id="3.30.160.60">
    <property type="entry name" value="Classic Zinc Finger"/>
    <property type="match status" value="2"/>
</dbReference>
<evidence type="ECO:0000313" key="11">
    <source>
        <dbReference type="EnsemblMetazoa" id="ASIC017707-PA"/>
    </source>
</evidence>
<evidence type="ECO:0000256" key="7">
    <source>
        <dbReference type="SAM" id="MobiDB-lite"/>
    </source>
</evidence>
<dbReference type="SMART" id="SM00355">
    <property type="entry name" value="ZnF_C2H2"/>
    <property type="match status" value="5"/>
</dbReference>
<dbReference type="PANTHER" id="PTHR24379:SF121">
    <property type="entry name" value="C2H2-TYPE DOMAIN-CONTAINING PROTEIN"/>
    <property type="match status" value="1"/>
</dbReference>
<feature type="domain" description="ZAD" evidence="9">
    <location>
        <begin position="10"/>
        <end position="81"/>
    </location>
</feature>
<dbReference type="EMBL" id="KE525346">
    <property type="protein sequence ID" value="KFB49504.1"/>
    <property type="molecule type" value="Genomic_DNA"/>
</dbReference>